<dbReference type="STRING" id="1882483.A0A317XXS5"/>
<dbReference type="AlphaFoldDB" id="A0A317XXS5"/>
<dbReference type="GO" id="GO:0000145">
    <property type="term" value="C:exocyst"/>
    <property type="evidence" value="ECO:0007669"/>
    <property type="project" value="InterPro"/>
</dbReference>
<evidence type="ECO:0000259" key="6">
    <source>
        <dbReference type="SMART" id="SM01313"/>
    </source>
</evidence>
<keyword evidence="8" id="KW-1185">Reference proteome</keyword>
<dbReference type="GO" id="GO:0006887">
    <property type="term" value="P:exocytosis"/>
    <property type="evidence" value="ECO:0007669"/>
    <property type="project" value="UniProtKB-KW"/>
</dbReference>
<evidence type="ECO:0000256" key="2">
    <source>
        <dbReference type="ARBA" id="ARBA00022448"/>
    </source>
</evidence>
<feature type="domain" description="Exocyst complex component Sec3 PIP2-binding N-terminal" evidence="6">
    <location>
        <begin position="68"/>
        <end position="153"/>
    </location>
</feature>
<keyword evidence="2" id="KW-0813">Transport</keyword>
<dbReference type="InterPro" id="IPR019160">
    <property type="entry name" value="Sec3_CC"/>
</dbReference>
<evidence type="ECO:0000256" key="5">
    <source>
        <dbReference type="SAM" id="MobiDB-lite"/>
    </source>
</evidence>
<organism evidence="7 8">
    <name type="scientific">Testicularia cyperi</name>
    <dbReference type="NCBI Taxonomy" id="1882483"/>
    <lineage>
        <taxon>Eukaryota</taxon>
        <taxon>Fungi</taxon>
        <taxon>Dikarya</taxon>
        <taxon>Basidiomycota</taxon>
        <taxon>Ustilaginomycotina</taxon>
        <taxon>Ustilaginomycetes</taxon>
        <taxon>Ustilaginales</taxon>
        <taxon>Anthracoideaceae</taxon>
        <taxon>Testicularia</taxon>
    </lineage>
</organism>
<dbReference type="Pfam" id="PF15277">
    <property type="entry name" value="Sec3-PIP2_bind"/>
    <property type="match status" value="1"/>
</dbReference>
<accession>A0A317XXS5</accession>
<comment type="similarity">
    <text evidence="1">Belongs to the SEC3 family.</text>
</comment>
<dbReference type="Pfam" id="PF09763">
    <property type="entry name" value="Sec3_CC"/>
    <property type="match status" value="1"/>
</dbReference>
<feature type="compositionally biased region" description="Polar residues" evidence="5">
    <location>
        <begin position="220"/>
        <end position="246"/>
    </location>
</feature>
<feature type="region of interest" description="Disordered" evidence="5">
    <location>
        <begin position="179"/>
        <end position="206"/>
    </location>
</feature>
<evidence type="ECO:0000256" key="4">
    <source>
        <dbReference type="ARBA" id="ARBA00023054"/>
    </source>
</evidence>
<feature type="compositionally biased region" description="Polar residues" evidence="5">
    <location>
        <begin position="297"/>
        <end position="324"/>
    </location>
</feature>
<feature type="region of interest" description="Disordered" evidence="5">
    <location>
        <begin position="382"/>
        <end position="454"/>
    </location>
</feature>
<dbReference type="Pfam" id="PF20654">
    <property type="entry name" value="Sec3_C-term"/>
    <property type="match status" value="1"/>
</dbReference>
<dbReference type="PANTHER" id="PTHR16092">
    <property type="entry name" value="SEC3/SYNTAXIN-RELATED"/>
    <property type="match status" value="1"/>
</dbReference>
<keyword evidence="3" id="KW-0268">Exocytosis</keyword>
<evidence type="ECO:0000256" key="3">
    <source>
        <dbReference type="ARBA" id="ARBA00022483"/>
    </source>
</evidence>
<name>A0A317XXS5_9BASI</name>
<feature type="region of interest" description="Disordered" evidence="5">
    <location>
        <begin position="220"/>
        <end position="358"/>
    </location>
</feature>
<feature type="compositionally biased region" description="Acidic residues" evidence="5">
    <location>
        <begin position="386"/>
        <end position="397"/>
    </location>
</feature>
<proteinExistence type="inferred from homology"/>
<evidence type="ECO:0000256" key="1">
    <source>
        <dbReference type="ARBA" id="ARBA00006518"/>
    </source>
</evidence>
<dbReference type="InterPro" id="IPR048628">
    <property type="entry name" value="Sec3_C"/>
</dbReference>
<keyword evidence="4" id="KW-0175">Coiled coil</keyword>
<protein>
    <recommendedName>
        <fullName evidence="6">Exocyst complex component Sec3 PIP2-binding N-terminal domain-containing protein</fullName>
    </recommendedName>
</protein>
<dbReference type="Gene3D" id="2.30.29.90">
    <property type="match status" value="1"/>
</dbReference>
<dbReference type="EMBL" id="KZ819188">
    <property type="protein sequence ID" value="PWZ03105.1"/>
    <property type="molecule type" value="Genomic_DNA"/>
</dbReference>
<evidence type="ECO:0000313" key="7">
    <source>
        <dbReference type="EMBL" id="PWZ03105.1"/>
    </source>
</evidence>
<dbReference type="GO" id="GO:0006893">
    <property type="term" value="P:Golgi to plasma membrane transport"/>
    <property type="evidence" value="ECO:0007669"/>
    <property type="project" value="TreeGrafter"/>
</dbReference>
<evidence type="ECO:0000313" key="8">
    <source>
        <dbReference type="Proteomes" id="UP000246740"/>
    </source>
</evidence>
<feature type="compositionally biased region" description="Polar residues" evidence="5">
    <location>
        <begin position="186"/>
        <end position="200"/>
    </location>
</feature>
<dbReference type="GO" id="GO:0005886">
    <property type="term" value="C:plasma membrane"/>
    <property type="evidence" value="ECO:0007669"/>
    <property type="project" value="TreeGrafter"/>
</dbReference>
<dbReference type="Proteomes" id="UP000246740">
    <property type="component" value="Unassembled WGS sequence"/>
</dbReference>
<dbReference type="OrthoDB" id="27109at2759"/>
<dbReference type="SMART" id="SM01313">
    <property type="entry name" value="Sec3-PIP2_bind"/>
    <property type="match status" value="1"/>
</dbReference>
<feature type="region of interest" description="Disordered" evidence="5">
    <location>
        <begin position="1134"/>
        <end position="1158"/>
    </location>
</feature>
<sequence>MSAQPSSSQLSANGANGGPQTVAAQNKTKDLFNAALQARNPNNNYIAHIKIWEDVPPESNGDPAAGASTKKARYLILAVQKDNGRVTINKAKRNANGTFSIGKDWDLNTLREVHVIQPDIFSITLSRPYQWQTQQPREQQLFLQSLVKVYRKYTQDDGPKLIGIDVPLSGASQAAAPVPESALLSRPSSASNRSDVSTGSVPVPTAAPALSTNVVTVQPYSVSPTPSLNISTSPRKATESSSTSPVRASPARDLPLASRERATSNSPNGVASGAISRGIRDGHSPSPLRNTVALPTPSKSAETASTARPSRTQATTSDSLSVPSATPRPVPHRKQSSTDNISIRSGSSGGGGGDARARLSSIEPMRGGAAYERMLLAGTGLSGVNEVDDGDEEEEDPYGGAVLADGEAPTDSSFSSRRATLGRPVIARIDPTDRGRNKDSSKNSAPVDPEEDENSTLVAVEEMLEGFEWRNAGGRIFGGAASGKGTADVIEARLLDELSALDSANIHAIIESDDRVALVVQHMEEALSHLDMMDSMIAGFKVQLNARADDISHIESQNRGLQVQTSNQRTLMAEIENLINTINVDDGAIHALSAGRLESADGIAQLESAAASLYKSMLQARRDGDGGGADMTAAAERLAEHESISNRFCKRVMDYLNVTFNVEGQRLLSDPARQQALQPPHPTLLDHSPMEDVLGQYCGLLLYMKEVSAANFSRVSASYFASASECYKSEIQKIFAVYRSQLKKASEEDASESSFAPPPSSATASAIRSGTIRRVGRDKSLRGGRNRGDVSGQESLQRILSSVFPILLREQGFISDFLHINDNNITFADYMDLEPYFRRRAAGTFAGSAAGPLREMKGALDLIFGFLAPELQSFTDDALAKDRMSIVGLLATLDRGIIEAEEVNCESLQKILSKLHLRLASQLERLVQEQIKGIEQTKLTVKKRKGVVHFIRAFPVFVERVESQLINAETLNIRGAVDGYYAQICRAMFDALQTISRADGGGGGTAASGGGDEDKGQLNHLVILIENMWHFISEVSKISRQRGNSALSGLVKRAETIYGDSLNAYTHFVLRRPLAKMMDFGDGIDGLLRSTPATEVSLHSAYSKSSFKKLVRDFTAKDTRKAIEALSKRVGKHFADDEESALPASGSGSGTSSQSTDAQDAEITDVLVRVWNNCQDACINEFTRLARIAQDCYPDQNVKLELGPPELKRLFAALQPKHR</sequence>
<dbReference type="GO" id="GO:0005546">
    <property type="term" value="F:phosphatidylinositol-4,5-bisphosphate binding"/>
    <property type="evidence" value="ECO:0007669"/>
    <property type="project" value="TreeGrafter"/>
</dbReference>
<dbReference type="InParanoid" id="A0A317XXS5"/>
<feature type="region of interest" description="Disordered" evidence="5">
    <location>
        <begin position="748"/>
        <end position="769"/>
    </location>
</feature>
<feature type="compositionally biased region" description="Basic and acidic residues" evidence="5">
    <location>
        <begin position="430"/>
        <end position="441"/>
    </location>
</feature>
<feature type="region of interest" description="Disordered" evidence="5">
    <location>
        <begin position="1"/>
        <end position="22"/>
    </location>
</feature>
<dbReference type="InterPro" id="IPR028258">
    <property type="entry name" value="Sec3-PIP2_bind"/>
</dbReference>
<reference evidence="7 8" key="1">
    <citation type="journal article" date="2018" name="Mol. Biol. Evol.">
        <title>Broad Genomic Sampling Reveals a Smut Pathogenic Ancestry of the Fungal Clade Ustilaginomycotina.</title>
        <authorList>
            <person name="Kijpornyongpan T."/>
            <person name="Mondo S.J."/>
            <person name="Barry K."/>
            <person name="Sandor L."/>
            <person name="Lee J."/>
            <person name="Lipzen A."/>
            <person name="Pangilinan J."/>
            <person name="LaButti K."/>
            <person name="Hainaut M."/>
            <person name="Henrissat B."/>
            <person name="Grigoriev I.V."/>
            <person name="Spatafora J.W."/>
            <person name="Aime M.C."/>
        </authorList>
    </citation>
    <scope>NUCLEOTIDE SEQUENCE [LARGE SCALE GENOMIC DNA]</scope>
    <source>
        <strain evidence="7 8">MCA 3645</strain>
    </source>
</reference>
<gene>
    <name evidence="7" type="ORF">BCV70DRAFT_197338</name>
</gene>
<dbReference type="PANTHER" id="PTHR16092:SF14">
    <property type="entry name" value="EXOCYST COMPLEX COMPONENT 1 ISOFORM X1"/>
    <property type="match status" value="1"/>
</dbReference>
<feature type="compositionally biased region" description="Low complexity" evidence="5">
    <location>
        <begin position="1144"/>
        <end position="1158"/>
    </location>
</feature>